<evidence type="ECO:0000313" key="2">
    <source>
        <dbReference type="Proteomes" id="UP000579945"/>
    </source>
</evidence>
<dbReference type="RefSeq" id="WP_183645880.1">
    <property type="nucleotide sequence ID" value="NZ_JACIBV010000001.1"/>
</dbReference>
<proteinExistence type="predicted"/>
<keyword evidence="2" id="KW-1185">Reference proteome</keyword>
<dbReference type="Proteomes" id="UP000579945">
    <property type="component" value="Unassembled WGS sequence"/>
</dbReference>
<dbReference type="AlphaFoldDB" id="A0A7W5YA02"/>
<gene>
    <name evidence="1" type="ORF">FHR33_002288</name>
</gene>
<name>A0A7W5YA02_9ACTN</name>
<dbReference type="EMBL" id="JACIBV010000001">
    <property type="protein sequence ID" value="MBB3726428.1"/>
    <property type="molecule type" value="Genomic_DNA"/>
</dbReference>
<organism evidence="1 2">
    <name type="scientific">Nonomuraea dietziae</name>
    <dbReference type="NCBI Taxonomy" id="65515"/>
    <lineage>
        <taxon>Bacteria</taxon>
        <taxon>Bacillati</taxon>
        <taxon>Actinomycetota</taxon>
        <taxon>Actinomycetes</taxon>
        <taxon>Streptosporangiales</taxon>
        <taxon>Streptosporangiaceae</taxon>
        <taxon>Nonomuraea</taxon>
    </lineage>
</organism>
<reference evidence="1 2" key="1">
    <citation type="submission" date="2020-08" db="EMBL/GenBank/DDBJ databases">
        <title>Sequencing the genomes of 1000 actinobacteria strains.</title>
        <authorList>
            <person name="Klenk H.-P."/>
        </authorList>
    </citation>
    <scope>NUCLEOTIDE SEQUENCE [LARGE SCALE GENOMIC DNA]</scope>
    <source>
        <strain evidence="1 2">DSM 44320</strain>
    </source>
</reference>
<accession>A0A7W5YA02</accession>
<dbReference type="GeneID" id="95388791"/>
<comment type="caution">
    <text evidence="1">The sequence shown here is derived from an EMBL/GenBank/DDBJ whole genome shotgun (WGS) entry which is preliminary data.</text>
</comment>
<protein>
    <submittedName>
        <fullName evidence="1">Uncharacterized protein</fullName>
    </submittedName>
</protein>
<evidence type="ECO:0000313" key="1">
    <source>
        <dbReference type="EMBL" id="MBB3726428.1"/>
    </source>
</evidence>
<sequence>MTRLPGAQVVIQTFLRRTNLLMAGRRVAIVGDVPGLASRLRAMGAHPGAAPADADLVIGDGVDLGTLKPGAILATTRPVEGERMREGVVASGHVFVVDLTC</sequence>